<dbReference type="Gene3D" id="1.20.120.1870">
    <property type="entry name" value="Fic/DOC protein, Fido domain"/>
    <property type="match status" value="1"/>
</dbReference>
<evidence type="ECO:0000259" key="1">
    <source>
        <dbReference type="PROSITE" id="PS51459"/>
    </source>
</evidence>
<evidence type="ECO:0000313" key="3">
    <source>
        <dbReference type="Proteomes" id="UP000621436"/>
    </source>
</evidence>
<dbReference type="AlphaFoldDB" id="A0A931AQU4"/>
<dbReference type="InterPro" id="IPR006440">
    <property type="entry name" value="Doc"/>
</dbReference>
<accession>A0A931AQU4</accession>
<dbReference type="InterPro" id="IPR053737">
    <property type="entry name" value="Type_II_TA_Toxin"/>
</dbReference>
<dbReference type="SUPFAM" id="SSF140931">
    <property type="entry name" value="Fic-like"/>
    <property type="match status" value="1"/>
</dbReference>
<dbReference type="Proteomes" id="UP000621436">
    <property type="component" value="Unassembled WGS sequence"/>
</dbReference>
<keyword evidence="3" id="KW-1185">Reference proteome</keyword>
<organism evidence="2 3">
    <name type="scientific">Halonatronomonas betaini</name>
    <dbReference type="NCBI Taxonomy" id="2778430"/>
    <lineage>
        <taxon>Bacteria</taxon>
        <taxon>Bacillati</taxon>
        <taxon>Bacillota</taxon>
        <taxon>Clostridia</taxon>
        <taxon>Halanaerobiales</taxon>
        <taxon>Halarsenatibacteraceae</taxon>
        <taxon>Halonatronomonas</taxon>
    </lineage>
</organism>
<dbReference type="InterPro" id="IPR036597">
    <property type="entry name" value="Fido-like_dom_sf"/>
</dbReference>
<dbReference type="InterPro" id="IPR003812">
    <property type="entry name" value="Fido"/>
</dbReference>
<dbReference type="GO" id="GO:0016301">
    <property type="term" value="F:kinase activity"/>
    <property type="evidence" value="ECO:0007669"/>
    <property type="project" value="InterPro"/>
</dbReference>
<dbReference type="EMBL" id="JADPIE010000002">
    <property type="protein sequence ID" value="MBF8436131.1"/>
    <property type="molecule type" value="Genomic_DNA"/>
</dbReference>
<gene>
    <name evidence="2" type="ORF">I0Q91_03490</name>
</gene>
<sequence>MSEIKFIPKNIVLYFHKQLIKDYGGSSGIRDENLLDSALEQPKATYNGEYLHDSLMKMAAAYGYHLCNNHPFVDGNKRIAFVAMDTFLQMNNFEITASEKEAYKMMIQVSSGQLSKKELVLWLEENVDEYLNTIR</sequence>
<dbReference type="Pfam" id="PF02661">
    <property type="entry name" value="Fic"/>
    <property type="match status" value="1"/>
</dbReference>
<name>A0A931AQU4_9FIRM</name>
<evidence type="ECO:0000313" key="2">
    <source>
        <dbReference type="EMBL" id="MBF8436131.1"/>
    </source>
</evidence>
<dbReference type="PIRSF" id="PIRSF018297">
    <property type="entry name" value="Doc"/>
    <property type="match status" value="1"/>
</dbReference>
<proteinExistence type="predicted"/>
<dbReference type="PANTHER" id="PTHR39426">
    <property type="entry name" value="HOMOLOGY TO DEATH-ON-CURING PROTEIN OF PHAGE P1"/>
    <property type="match status" value="1"/>
</dbReference>
<comment type="caution">
    <text evidence="2">The sequence shown here is derived from an EMBL/GenBank/DDBJ whole genome shotgun (WGS) entry which is preliminary data.</text>
</comment>
<dbReference type="PANTHER" id="PTHR39426:SF1">
    <property type="entry name" value="HOMOLOGY TO DEATH-ON-CURING PROTEIN OF PHAGE P1"/>
    <property type="match status" value="1"/>
</dbReference>
<dbReference type="PROSITE" id="PS51459">
    <property type="entry name" value="FIDO"/>
    <property type="match status" value="1"/>
</dbReference>
<protein>
    <submittedName>
        <fullName evidence="2">Type II toxin-antitoxin system death-on-curing family toxin</fullName>
    </submittedName>
</protein>
<feature type="domain" description="Fido" evidence="1">
    <location>
        <begin position="7"/>
        <end position="125"/>
    </location>
</feature>
<dbReference type="NCBIfam" id="TIGR01550">
    <property type="entry name" value="DOC_P1"/>
    <property type="match status" value="1"/>
</dbReference>
<reference evidence="2" key="1">
    <citation type="submission" date="2020-11" db="EMBL/GenBank/DDBJ databases">
        <title>Halonatronomonas betainensis gen. nov., sp. nov. a novel haloalkaliphilic representative of the family Halanaerobiacae capable of betaine degradation.</title>
        <authorList>
            <person name="Boltyanskaya Y."/>
            <person name="Kevbrin V."/>
            <person name="Detkova E."/>
            <person name="Grouzdev D.S."/>
            <person name="Koziaeva V."/>
            <person name="Zhilina T."/>
        </authorList>
    </citation>
    <scope>NUCLEOTIDE SEQUENCE</scope>
    <source>
        <strain evidence="2">Z-7014</strain>
    </source>
</reference>
<dbReference type="RefSeq" id="WP_270452909.1">
    <property type="nucleotide sequence ID" value="NZ_JADPIE010000002.1"/>
</dbReference>